<evidence type="ECO:0000313" key="6">
    <source>
        <dbReference type="Proteomes" id="UP000218744"/>
    </source>
</evidence>
<evidence type="ECO:0000256" key="1">
    <source>
        <dbReference type="ARBA" id="ARBA00023015"/>
    </source>
</evidence>
<keyword evidence="3" id="KW-0804">Transcription</keyword>
<keyword evidence="1" id="KW-0805">Transcription regulation</keyword>
<keyword evidence="2" id="KW-0238">DNA-binding</keyword>
<evidence type="ECO:0000256" key="2">
    <source>
        <dbReference type="ARBA" id="ARBA00023125"/>
    </source>
</evidence>
<dbReference type="Pfam" id="PF01047">
    <property type="entry name" value="MarR"/>
    <property type="match status" value="1"/>
</dbReference>
<accession>A0A2A5SB10</accession>
<proteinExistence type="predicted"/>
<protein>
    <recommendedName>
        <fullName evidence="4">HTH marR-type domain-containing protein</fullName>
    </recommendedName>
</protein>
<dbReference type="PROSITE" id="PS50995">
    <property type="entry name" value="HTH_MARR_2"/>
    <property type="match status" value="1"/>
</dbReference>
<evidence type="ECO:0000259" key="4">
    <source>
        <dbReference type="PROSITE" id="PS50995"/>
    </source>
</evidence>
<dbReference type="AlphaFoldDB" id="A0A2A5SB10"/>
<dbReference type="Gene3D" id="1.10.10.10">
    <property type="entry name" value="Winged helix-like DNA-binding domain superfamily/Winged helix DNA-binding domain"/>
    <property type="match status" value="1"/>
</dbReference>
<dbReference type="PRINTS" id="PR00598">
    <property type="entry name" value="HTHMARR"/>
</dbReference>
<reference evidence="5 6" key="1">
    <citation type="submission" date="2014-12" db="EMBL/GenBank/DDBJ databases">
        <title>Draft genome sequences of 10 type strains of Lactococcus.</title>
        <authorList>
            <person name="Sun Z."/>
            <person name="Zhong Z."/>
            <person name="Liu W."/>
            <person name="Zhang W."/>
            <person name="Zhang H."/>
        </authorList>
    </citation>
    <scope>NUCLEOTIDE SEQUENCE [LARGE SCALE GENOMIC DNA]</scope>
    <source>
        <strain evidence="5 6">DSM 20450</strain>
    </source>
</reference>
<dbReference type="Proteomes" id="UP000218744">
    <property type="component" value="Unassembled WGS sequence"/>
</dbReference>
<dbReference type="InterPro" id="IPR036388">
    <property type="entry name" value="WH-like_DNA-bd_sf"/>
</dbReference>
<dbReference type="SUPFAM" id="SSF46785">
    <property type="entry name" value="Winged helix' DNA-binding domain"/>
    <property type="match status" value="1"/>
</dbReference>
<dbReference type="GO" id="GO:0003700">
    <property type="term" value="F:DNA-binding transcription factor activity"/>
    <property type="evidence" value="ECO:0007669"/>
    <property type="project" value="InterPro"/>
</dbReference>
<feature type="domain" description="HTH marR-type" evidence="4">
    <location>
        <begin position="17"/>
        <end position="147"/>
    </location>
</feature>
<dbReference type="SMART" id="SM00347">
    <property type="entry name" value="HTH_MARR"/>
    <property type="match status" value="1"/>
</dbReference>
<name>A0A2A5SB10_LACLH</name>
<gene>
    <name evidence="5" type="ORF">RU90_GL001206</name>
</gene>
<evidence type="ECO:0000256" key="3">
    <source>
        <dbReference type="ARBA" id="ARBA00023163"/>
    </source>
</evidence>
<sequence>MFAQAKKGEVMDNTNINNDVLKNLPSVSRRYLKLIDQKLATYQLSSSTYYYIIKLYEFGDLTQDKLVRLTGLNPSNVTRAIQKLIFLDYIKKIQNPEDGRGFILSLGVKGKQIYPIIQSTLLQVNDELLGSLTSTEKEQFITSINKL</sequence>
<evidence type="ECO:0000313" key="5">
    <source>
        <dbReference type="EMBL" id="PCS10707.1"/>
    </source>
</evidence>
<dbReference type="EMBL" id="JXKA01000025">
    <property type="protein sequence ID" value="PCS10707.1"/>
    <property type="molecule type" value="Genomic_DNA"/>
</dbReference>
<dbReference type="GO" id="GO:0003677">
    <property type="term" value="F:DNA binding"/>
    <property type="evidence" value="ECO:0007669"/>
    <property type="project" value="UniProtKB-KW"/>
</dbReference>
<dbReference type="InterPro" id="IPR036390">
    <property type="entry name" value="WH_DNA-bd_sf"/>
</dbReference>
<dbReference type="PANTHER" id="PTHR42756:SF1">
    <property type="entry name" value="TRANSCRIPTIONAL REPRESSOR OF EMRAB OPERON"/>
    <property type="match status" value="1"/>
</dbReference>
<comment type="caution">
    <text evidence="5">The sequence shown here is derived from an EMBL/GenBank/DDBJ whole genome shotgun (WGS) entry which is preliminary data.</text>
</comment>
<organism evidence="5 6">
    <name type="scientific">Lactococcus lactis subsp. hordniae</name>
    <dbReference type="NCBI Taxonomy" id="203404"/>
    <lineage>
        <taxon>Bacteria</taxon>
        <taxon>Bacillati</taxon>
        <taxon>Bacillota</taxon>
        <taxon>Bacilli</taxon>
        <taxon>Lactobacillales</taxon>
        <taxon>Streptococcaceae</taxon>
        <taxon>Lactococcus</taxon>
    </lineage>
</organism>
<dbReference type="PANTHER" id="PTHR42756">
    <property type="entry name" value="TRANSCRIPTIONAL REGULATOR, MARR"/>
    <property type="match status" value="1"/>
</dbReference>
<dbReference type="InterPro" id="IPR000835">
    <property type="entry name" value="HTH_MarR-typ"/>
</dbReference>